<proteinExistence type="predicted"/>
<organism evidence="1 2">
    <name type="scientific">Panagrolaimus sp. PS1159</name>
    <dbReference type="NCBI Taxonomy" id="55785"/>
    <lineage>
        <taxon>Eukaryota</taxon>
        <taxon>Metazoa</taxon>
        <taxon>Ecdysozoa</taxon>
        <taxon>Nematoda</taxon>
        <taxon>Chromadorea</taxon>
        <taxon>Rhabditida</taxon>
        <taxon>Tylenchina</taxon>
        <taxon>Panagrolaimomorpha</taxon>
        <taxon>Panagrolaimoidea</taxon>
        <taxon>Panagrolaimidae</taxon>
        <taxon>Panagrolaimus</taxon>
    </lineage>
</organism>
<sequence>MYDKKSPNCKNGFKRFLNKSKDSPRPDSNSPEEASSGSSIYSSKGNTPESITNSLTNVPSPKLLQSSLIGSLEMEARDDDVDDNANGTLKLSPLAVNLKRVSLKPASPIAPPSSRRSLSPAASSAVKIIGPQLPPGYILPSSSGTSTPVPPSTPLTPSQKLLKRKRNISERCDNEIN</sequence>
<accession>A0AC35FZ11</accession>
<evidence type="ECO:0000313" key="1">
    <source>
        <dbReference type="Proteomes" id="UP000887580"/>
    </source>
</evidence>
<protein>
    <submittedName>
        <fullName evidence="2">Uncharacterized protein</fullName>
    </submittedName>
</protein>
<dbReference type="WBParaSite" id="PS1159_v2.g22342.t1">
    <property type="protein sequence ID" value="PS1159_v2.g22342.t1"/>
    <property type="gene ID" value="PS1159_v2.g22342"/>
</dbReference>
<dbReference type="Proteomes" id="UP000887580">
    <property type="component" value="Unplaced"/>
</dbReference>
<evidence type="ECO:0000313" key="2">
    <source>
        <dbReference type="WBParaSite" id="PS1159_v2.g22342.t1"/>
    </source>
</evidence>
<reference evidence="2" key="1">
    <citation type="submission" date="2022-11" db="UniProtKB">
        <authorList>
            <consortium name="WormBaseParasite"/>
        </authorList>
    </citation>
    <scope>IDENTIFICATION</scope>
</reference>
<name>A0AC35FZ11_9BILA</name>